<evidence type="ECO:0000313" key="3">
    <source>
        <dbReference type="Proteomes" id="UP000242133"/>
    </source>
</evidence>
<organism evidence="2 3">
    <name type="scientific">Marinobacterium halophilum</name>
    <dbReference type="NCBI Taxonomy" id="267374"/>
    <lineage>
        <taxon>Bacteria</taxon>
        <taxon>Pseudomonadati</taxon>
        <taxon>Pseudomonadota</taxon>
        <taxon>Gammaproteobacteria</taxon>
        <taxon>Oceanospirillales</taxon>
        <taxon>Oceanospirillaceae</taxon>
        <taxon>Marinobacterium</taxon>
    </lineage>
</organism>
<dbReference type="Proteomes" id="UP000242133">
    <property type="component" value="Unassembled WGS sequence"/>
</dbReference>
<keyword evidence="1" id="KW-0472">Membrane</keyword>
<dbReference type="NCBIfam" id="TIGR02523">
    <property type="entry name" value="type_IV_pilV"/>
    <property type="match status" value="1"/>
</dbReference>
<evidence type="ECO:0000256" key="1">
    <source>
        <dbReference type="SAM" id="Phobius"/>
    </source>
</evidence>
<dbReference type="EMBL" id="PYGI01000003">
    <property type="protein sequence ID" value="PSL15855.1"/>
    <property type="molecule type" value="Genomic_DNA"/>
</dbReference>
<dbReference type="PROSITE" id="PS00409">
    <property type="entry name" value="PROKAR_NTER_METHYL"/>
    <property type="match status" value="1"/>
</dbReference>
<comment type="caution">
    <text evidence="2">The sequence shown here is derived from an EMBL/GenBank/DDBJ whole genome shotgun (WGS) entry which is preliminary data.</text>
</comment>
<sequence length="150" mass="16759">MELHRLYYKQQGFSLLEALIALVIFSVALLGLARMYTQMMSMSHSAYFRTLATIQANDFEERLRANPENVDDYALASCSNAPAGGDMAATDLARWCANSAALFGGAFYPGNTTVVDLVDDYEITIAWKERGLETGEQDFEDIDFVYRVSK</sequence>
<accession>A0A2P8F2B3</accession>
<evidence type="ECO:0000313" key="2">
    <source>
        <dbReference type="EMBL" id="PSL15855.1"/>
    </source>
</evidence>
<dbReference type="NCBIfam" id="TIGR02532">
    <property type="entry name" value="IV_pilin_GFxxxE"/>
    <property type="match status" value="1"/>
</dbReference>
<proteinExistence type="predicted"/>
<keyword evidence="3" id="KW-1185">Reference proteome</keyword>
<dbReference type="InterPro" id="IPR012902">
    <property type="entry name" value="N_methyl_site"/>
</dbReference>
<dbReference type="InterPro" id="IPR013362">
    <property type="entry name" value="Pilus_4_PilV"/>
</dbReference>
<keyword evidence="1" id="KW-1133">Transmembrane helix</keyword>
<dbReference type="RefSeq" id="WP_106590676.1">
    <property type="nucleotide sequence ID" value="NZ_PYGI01000003.1"/>
</dbReference>
<gene>
    <name evidence="2" type="ORF">CLV44_103136</name>
</gene>
<feature type="transmembrane region" description="Helical" evidence="1">
    <location>
        <begin position="12"/>
        <end position="33"/>
    </location>
</feature>
<dbReference type="OrthoDB" id="6194160at2"/>
<keyword evidence="1" id="KW-0812">Transmembrane</keyword>
<reference evidence="2 3" key="1">
    <citation type="submission" date="2018-03" db="EMBL/GenBank/DDBJ databases">
        <title>Genomic Encyclopedia of Archaeal and Bacterial Type Strains, Phase II (KMG-II): from individual species to whole genera.</title>
        <authorList>
            <person name="Goeker M."/>
        </authorList>
    </citation>
    <scope>NUCLEOTIDE SEQUENCE [LARGE SCALE GENOMIC DNA]</scope>
    <source>
        <strain evidence="2 3">DSM 17586</strain>
    </source>
</reference>
<name>A0A2P8F2B3_9GAMM</name>
<dbReference type="AlphaFoldDB" id="A0A2P8F2B3"/>
<dbReference type="Pfam" id="PF07963">
    <property type="entry name" value="N_methyl"/>
    <property type="match status" value="1"/>
</dbReference>
<protein>
    <submittedName>
        <fullName evidence="2">Type IV pilus assembly protein PilV</fullName>
    </submittedName>
</protein>